<accession>A0A8A4ZH40</accession>
<dbReference type="InterPro" id="IPR019681">
    <property type="entry name" value="DUF2530"/>
</dbReference>
<dbReference type="RefSeq" id="WP_227424154.1">
    <property type="nucleotide sequence ID" value="NZ_CP071868.1"/>
</dbReference>
<evidence type="ECO:0000256" key="1">
    <source>
        <dbReference type="SAM" id="Phobius"/>
    </source>
</evidence>
<reference evidence="2" key="1">
    <citation type="submission" date="2021-03" db="EMBL/GenBank/DDBJ databases">
        <title>Pengzhenrongella sicca gen. nov., sp. nov., a new member of suborder Micrococcineae isolated from High-Arctic tundra soil.</title>
        <authorList>
            <person name="Peng F."/>
        </authorList>
    </citation>
    <scope>NUCLEOTIDE SEQUENCE</scope>
    <source>
        <strain evidence="2">LRZ-2</strain>
    </source>
</reference>
<dbReference type="Pfam" id="PF10745">
    <property type="entry name" value="DUF2530"/>
    <property type="match status" value="1"/>
</dbReference>
<evidence type="ECO:0000313" key="3">
    <source>
        <dbReference type="Proteomes" id="UP000663937"/>
    </source>
</evidence>
<name>A0A8A4ZH40_9MICO</name>
<dbReference type="AlphaFoldDB" id="A0A8A4ZH40"/>
<feature type="transmembrane region" description="Helical" evidence="1">
    <location>
        <begin position="21"/>
        <end position="47"/>
    </location>
</feature>
<keyword evidence="1" id="KW-0472">Membrane</keyword>
<protein>
    <submittedName>
        <fullName evidence="2">DUF2530 domain-containing protein</fullName>
    </submittedName>
</protein>
<evidence type="ECO:0000313" key="2">
    <source>
        <dbReference type="EMBL" id="QTE29846.1"/>
    </source>
</evidence>
<proteinExistence type="predicted"/>
<keyword evidence="3" id="KW-1185">Reference proteome</keyword>
<feature type="transmembrane region" description="Helical" evidence="1">
    <location>
        <begin position="53"/>
        <end position="74"/>
    </location>
</feature>
<dbReference type="KEGG" id="psic:J4E96_02090"/>
<dbReference type="Proteomes" id="UP000663937">
    <property type="component" value="Chromosome"/>
</dbReference>
<keyword evidence="1" id="KW-0812">Transmembrane</keyword>
<keyword evidence="1" id="KW-1133">Transmembrane helix</keyword>
<gene>
    <name evidence="2" type="ORF">J4E96_02090</name>
</gene>
<dbReference type="EMBL" id="CP071868">
    <property type="protein sequence ID" value="QTE29846.1"/>
    <property type="molecule type" value="Genomic_DNA"/>
</dbReference>
<sequence>MPTVRHLLLNPRDRRADPAPLAVDLTGVFGIGIAGWVVALIVTWFRWQAGQVPATSALTCVAGIALGVIAVIWARHQREPQVDAPAS</sequence>
<organism evidence="2 3">
    <name type="scientific">Pengzhenrongella sicca</name>
    <dbReference type="NCBI Taxonomy" id="2819238"/>
    <lineage>
        <taxon>Bacteria</taxon>
        <taxon>Bacillati</taxon>
        <taxon>Actinomycetota</taxon>
        <taxon>Actinomycetes</taxon>
        <taxon>Micrococcales</taxon>
        <taxon>Pengzhenrongella</taxon>
    </lineage>
</organism>